<dbReference type="SUPFAM" id="SSF89392">
    <property type="entry name" value="Prokaryotic lipoproteins and lipoprotein localization factors"/>
    <property type="match status" value="1"/>
</dbReference>
<keyword evidence="8 13" id="KW-0472">Membrane</keyword>
<evidence type="ECO:0000313" key="16">
    <source>
        <dbReference type="Proteomes" id="UP001164794"/>
    </source>
</evidence>
<reference evidence="14" key="2">
    <citation type="journal article" date="2022" name="Front. Microbiol.">
        <title>New perspectives on an old grouping: The genomic and phenotypic variability of Oxalobacter formigenes and the implications for calcium oxalate stone prevention.</title>
        <authorList>
            <person name="Chmiel J.A."/>
            <person name="Carr C."/>
            <person name="Stuivenberg G.A."/>
            <person name="Venema R."/>
            <person name="Chanyi R.M."/>
            <person name="Al K.F."/>
            <person name="Giguere D."/>
            <person name="Say H."/>
            <person name="Akouris P.P."/>
            <person name="Dominguez Romero S.A."/>
            <person name="Kwong A."/>
            <person name="Tai V."/>
            <person name="Koval S.F."/>
            <person name="Razvi H."/>
            <person name="Bjazevic J."/>
            <person name="Burton J.P."/>
        </authorList>
    </citation>
    <scope>NUCLEOTIDE SEQUENCE</scope>
    <source>
        <strain evidence="14">OxK</strain>
    </source>
</reference>
<comment type="subcellular location">
    <subcellularLocation>
        <location evidence="1 13">Cell outer membrane</location>
        <topology evidence="1 13">Lipid-anchor</topology>
    </subcellularLocation>
</comment>
<dbReference type="GO" id="GO:0015031">
    <property type="term" value="P:protein transport"/>
    <property type="evidence" value="ECO:0007669"/>
    <property type="project" value="UniProtKB-KW"/>
</dbReference>
<keyword evidence="10 13" id="KW-0143">Chaperone</keyword>
<keyword evidence="12 13" id="KW-0449">Lipoprotein</keyword>
<evidence type="ECO:0000256" key="9">
    <source>
        <dbReference type="ARBA" id="ARBA00023139"/>
    </source>
</evidence>
<comment type="function">
    <text evidence="13">Plays a critical role in the incorporation of lipoproteins in the outer membrane after they are released by the LolA protein.</text>
</comment>
<dbReference type="AlphaFoldDB" id="A0A9E9LEP9"/>
<evidence type="ECO:0000256" key="5">
    <source>
        <dbReference type="ARBA" id="ARBA00022448"/>
    </source>
</evidence>
<evidence type="ECO:0000313" key="14">
    <source>
        <dbReference type="EMBL" id="WAV91324.1"/>
    </source>
</evidence>
<dbReference type="InterPro" id="IPR004565">
    <property type="entry name" value="OM_lipoprot_LolB"/>
</dbReference>
<dbReference type="Gene3D" id="2.50.20.10">
    <property type="entry name" value="Lipoprotein localisation LolA/LolB/LppX"/>
    <property type="match status" value="1"/>
</dbReference>
<keyword evidence="5 13" id="KW-0813">Transport</keyword>
<comment type="similarity">
    <text evidence="2 13">Belongs to the LolB family.</text>
</comment>
<dbReference type="PROSITE" id="PS51257">
    <property type="entry name" value="PROKAR_LIPOPROTEIN"/>
    <property type="match status" value="1"/>
</dbReference>
<dbReference type="CDD" id="cd16326">
    <property type="entry name" value="LolB"/>
    <property type="match status" value="1"/>
</dbReference>
<keyword evidence="16" id="KW-1185">Reference proteome</keyword>
<dbReference type="InterPro" id="IPR029046">
    <property type="entry name" value="LolA/LolB/LppX"/>
</dbReference>
<evidence type="ECO:0000256" key="7">
    <source>
        <dbReference type="ARBA" id="ARBA00022927"/>
    </source>
</evidence>
<dbReference type="Pfam" id="PF03550">
    <property type="entry name" value="LolB"/>
    <property type="match status" value="1"/>
</dbReference>
<dbReference type="Proteomes" id="UP001164794">
    <property type="component" value="Chromosome"/>
</dbReference>
<protein>
    <recommendedName>
        <fullName evidence="4 13">Outer-membrane lipoprotein LolB</fullName>
    </recommendedName>
</protein>
<evidence type="ECO:0000256" key="6">
    <source>
        <dbReference type="ARBA" id="ARBA00022729"/>
    </source>
</evidence>
<evidence type="ECO:0000256" key="8">
    <source>
        <dbReference type="ARBA" id="ARBA00023136"/>
    </source>
</evidence>
<evidence type="ECO:0000256" key="10">
    <source>
        <dbReference type="ARBA" id="ARBA00023186"/>
    </source>
</evidence>
<dbReference type="Proteomes" id="UP001164819">
    <property type="component" value="Chromosome"/>
</dbReference>
<organism evidence="14">
    <name type="scientific">Oxalobacter aliiformigenes</name>
    <dbReference type="NCBI Taxonomy" id="2946593"/>
    <lineage>
        <taxon>Bacteria</taxon>
        <taxon>Pseudomonadati</taxon>
        <taxon>Pseudomonadota</taxon>
        <taxon>Betaproteobacteria</taxon>
        <taxon>Burkholderiales</taxon>
        <taxon>Oxalobacteraceae</taxon>
        <taxon>Oxalobacter</taxon>
    </lineage>
</organism>
<dbReference type="EMBL" id="CP098248">
    <property type="protein sequence ID" value="WAV97108.1"/>
    <property type="molecule type" value="Genomic_DNA"/>
</dbReference>
<dbReference type="RefSeq" id="WP_269264579.1">
    <property type="nucleotide sequence ID" value="NZ_CP098248.1"/>
</dbReference>
<evidence type="ECO:0000256" key="2">
    <source>
        <dbReference type="ARBA" id="ARBA00009696"/>
    </source>
</evidence>
<evidence type="ECO:0000256" key="12">
    <source>
        <dbReference type="ARBA" id="ARBA00023288"/>
    </source>
</evidence>
<keyword evidence="6 13" id="KW-0732">Signal</keyword>
<dbReference type="HAMAP" id="MF_00233">
    <property type="entry name" value="LolB"/>
    <property type="match status" value="1"/>
</dbReference>
<evidence type="ECO:0000256" key="1">
    <source>
        <dbReference type="ARBA" id="ARBA00004459"/>
    </source>
</evidence>
<evidence type="ECO:0000256" key="4">
    <source>
        <dbReference type="ARBA" id="ARBA00016202"/>
    </source>
</evidence>
<dbReference type="GO" id="GO:0044874">
    <property type="term" value="P:lipoprotein localization to outer membrane"/>
    <property type="evidence" value="ECO:0007669"/>
    <property type="project" value="UniProtKB-UniRule"/>
</dbReference>
<gene>
    <name evidence="13 14" type="primary">lolB</name>
    <name evidence="15" type="ORF">NB645_10045</name>
    <name evidence="14" type="ORF">NB646_00715</name>
</gene>
<reference evidence="15" key="1">
    <citation type="journal article" date="2022" name="Front. Microbiol.">
        <title>New perspectives on an old grouping: The genomic and phenotypic variability of Oxalobacter formigenes and the implications for calcium oxalate stone prevention.</title>
        <authorList>
            <person name="Chmiel J.A."/>
            <person name="Carr C."/>
            <person name="Stuivenberg G.A."/>
            <person name="Venema R."/>
            <person name="Chanyi R.M."/>
            <person name="Al K.F."/>
            <person name="Giguere D."/>
            <person name="Say H."/>
            <person name="Akouris P.P."/>
            <person name="Dominguez Romero S.A."/>
            <person name="Kwong A."/>
            <person name="Tai V."/>
            <person name="Koval S.F."/>
            <person name="Razvi H."/>
            <person name="Bjazevic J."/>
            <person name="Burton J.P."/>
        </authorList>
    </citation>
    <scope>NUCLEOTIDE SEQUENCE</scope>
    <source>
        <strain evidence="15">HOxNP-1</strain>
    </source>
</reference>
<dbReference type="EMBL" id="CP098251">
    <property type="protein sequence ID" value="WAV91324.1"/>
    <property type="molecule type" value="Genomic_DNA"/>
</dbReference>
<keyword evidence="7 13" id="KW-0653">Protein transport</keyword>
<proteinExistence type="inferred from homology"/>
<sequence length="210" mass="23437">MKKTFHPYKIGMFAVFLFSIMLSGCSSFQSMEKLNIFSSDTPRSCSEKAGVKGRFSIHYQADGKEESLHGGFDWKQAPDYTVITLLSPLGQSMAKIEITPQLTTFIAPNKAPRSAANAEELIKSELGWTLPVTGLKDWLQGCATDMQGKPFIASPESKQVITRDGWQIDYITWIEGPVMPLPKRINLTKGSSDSTDVDINLKLVIDEWHF</sequence>
<comment type="subunit">
    <text evidence="3 13">Monomer.</text>
</comment>
<evidence type="ECO:0000256" key="13">
    <source>
        <dbReference type="HAMAP-Rule" id="MF_00233"/>
    </source>
</evidence>
<keyword evidence="11 13" id="KW-0998">Cell outer membrane</keyword>
<evidence type="ECO:0000256" key="11">
    <source>
        <dbReference type="ARBA" id="ARBA00023237"/>
    </source>
</evidence>
<accession>A0A9E9LEP9</accession>
<dbReference type="GO" id="GO:0009279">
    <property type="term" value="C:cell outer membrane"/>
    <property type="evidence" value="ECO:0007669"/>
    <property type="project" value="UniProtKB-SubCell"/>
</dbReference>
<evidence type="ECO:0000256" key="3">
    <source>
        <dbReference type="ARBA" id="ARBA00011245"/>
    </source>
</evidence>
<evidence type="ECO:0000313" key="15">
    <source>
        <dbReference type="EMBL" id="WAV97108.1"/>
    </source>
</evidence>
<keyword evidence="9 13" id="KW-0564">Palmitate</keyword>
<name>A0A9E9LEP9_9BURK</name>
<dbReference type="NCBIfam" id="TIGR00548">
    <property type="entry name" value="lolB"/>
    <property type="match status" value="1"/>
</dbReference>